<dbReference type="EMBL" id="BMGG01000006">
    <property type="protein sequence ID" value="GGC72634.1"/>
    <property type="molecule type" value="Genomic_DNA"/>
</dbReference>
<reference evidence="8" key="1">
    <citation type="journal article" date="2014" name="Int. J. Syst. Evol. Microbiol.">
        <title>Complete genome sequence of Corynebacterium casei LMG S-19264T (=DSM 44701T), isolated from a smear-ripened cheese.</title>
        <authorList>
            <consortium name="US DOE Joint Genome Institute (JGI-PGF)"/>
            <person name="Walter F."/>
            <person name="Albersmeier A."/>
            <person name="Kalinowski J."/>
            <person name="Ruckert C."/>
        </authorList>
    </citation>
    <scope>NUCLEOTIDE SEQUENCE</scope>
    <source>
        <strain evidence="8">CGMCC 1.12919</strain>
    </source>
</reference>
<gene>
    <name evidence="8" type="ORF">GCM10010994_33770</name>
</gene>
<sequence length="250" mass="27577">MRDGDHYVVNGQKIWTSEAHYADMMFCLVRTDTSGPKQGGISMLLIDVKSPGVTIKPIISQDMAHYLNEVFFDDVRVPVENRIGEENKGWTYAKFLLDNERTSSAYLGDSKRDLKRLKELAAEMTQDGQPLAADPGFDEEIAKTEIDLAAHEMMIYRLLSGAPGLDPAVGASMVKIKGAELRQRISNLWLDALGPHAPPLYGPKAETNFGFGIDAAPGLMSQFLIRRAVSIYGGTNEIQHGIIAKRGLRL</sequence>
<evidence type="ECO:0000256" key="1">
    <source>
        <dbReference type="ARBA" id="ARBA00009347"/>
    </source>
</evidence>
<comment type="caution">
    <text evidence="8">The sequence shown here is derived from an EMBL/GenBank/DDBJ whole genome shotgun (WGS) entry which is preliminary data.</text>
</comment>
<evidence type="ECO:0000256" key="4">
    <source>
        <dbReference type="ARBA" id="ARBA00023002"/>
    </source>
</evidence>
<evidence type="ECO:0000259" key="6">
    <source>
        <dbReference type="Pfam" id="PF00441"/>
    </source>
</evidence>
<evidence type="ECO:0000313" key="8">
    <source>
        <dbReference type="EMBL" id="GGC72634.1"/>
    </source>
</evidence>
<evidence type="ECO:0000256" key="3">
    <source>
        <dbReference type="ARBA" id="ARBA00022827"/>
    </source>
</evidence>
<keyword evidence="4 5" id="KW-0560">Oxidoreductase</keyword>
<dbReference type="GO" id="GO:0016627">
    <property type="term" value="F:oxidoreductase activity, acting on the CH-CH group of donors"/>
    <property type="evidence" value="ECO:0007669"/>
    <property type="project" value="InterPro"/>
</dbReference>
<dbReference type="Pfam" id="PF02770">
    <property type="entry name" value="Acyl-CoA_dh_M"/>
    <property type="match status" value="1"/>
</dbReference>
<dbReference type="SUPFAM" id="SSF47203">
    <property type="entry name" value="Acyl-CoA dehydrogenase C-terminal domain-like"/>
    <property type="match status" value="1"/>
</dbReference>
<keyword evidence="3 5" id="KW-0274">FAD</keyword>
<dbReference type="InterPro" id="IPR006091">
    <property type="entry name" value="Acyl-CoA_Oxase/DH_mid-dom"/>
</dbReference>
<keyword evidence="2 5" id="KW-0285">Flavoprotein</keyword>
<dbReference type="AlphaFoldDB" id="A0A916XGW7"/>
<dbReference type="InterPro" id="IPR009100">
    <property type="entry name" value="AcylCoA_DH/oxidase_NM_dom_sf"/>
</dbReference>
<dbReference type="SUPFAM" id="SSF56645">
    <property type="entry name" value="Acyl-CoA dehydrogenase NM domain-like"/>
    <property type="match status" value="1"/>
</dbReference>
<organism evidence="8 9">
    <name type="scientific">Chelatococcus reniformis</name>
    <dbReference type="NCBI Taxonomy" id="1494448"/>
    <lineage>
        <taxon>Bacteria</taxon>
        <taxon>Pseudomonadati</taxon>
        <taxon>Pseudomonadota</taxon>
        <taxon>Alphaproteobacteria</taxon>
        <taxon>Hyphomicrobiales</taxon>
        <taxon>Chelatococcaceae</taxon>
        <taxon>Chelatococcus</taxon>
    </lineage>
</organism>
<dbReference type="Gene3D" id="2.40.110.10">
    <property type="entry name" value="Butyryl-CoA Dehydrogenase, subunit A, domain 2"/>
    <property type="match status" value="1"/>
</dbReference>
<reference evidence="8" key="2">
    <citation type="submission" date="2020-09" db="EMBL/GenBank/DDBJ databases">
        <authorList>
            <person name="Sun Q."/>
            <person name="Zhou Y."/>
        </authorList>
    </citation>
    <scope>NUCLEOTIDE SEQUENCE</scope>
    <source>
        <strain evidence="8">CGMCC 1.12919</strain>
    </source>
</reference>
<keyword evidence="9" id="KW-1185">Reference proteome</keyword>
<evidence type="ECO:0000256" key="5">
    <source>
        <dbReference type="RuleBase" id="RU362125"/>
    </source>
</evidence>
<accession>A0A916XGW7</accession>
<dbReference type="Proteomes" id="UP000637002">
    <property type="component" value="Unassembled WGS sequence"/>
</dbReference>
<dbReference type="PANTHER" id="PTHR43292">
    <property type="entry name" value="ACYL-COA DEHYDROGENASE"/>
    <property type="match status" value="1"/>
</dbReference>
<dbReference type="InterPro" id="IPR052161">
    <property type="entry name" value="Mycobact_Acyl-CoA_DH"/>
</dbReference>
<comment type="similarity">
    <text evidence="1 5">Belongs to the acyl-CoA dehydrogenase family.</text>
</comment>
<protein>
    <recommendedName>
        <fullName evidence="10">Acyl-CoA dehydrogenase</fullName>
    </recommendedName>
</protein>
<dbReference type="InterPro" id="IPR036250">
    <property type="entry name" value="AcylCo_DH-like_C"/>
</dbReference>
<dbReference type="GO" id="GO:0005886">
    <property type="term" value="C:plasma membrane"/>
    <property type="evidence" value="ECO:0007669"/>
    <property type="project" value="TreeGrafter"/>
</dbReference>
<evidence type="ECO:0000259" key="7">
    <source>
        <dbReference type="Pfam" id="PF02770"/>
    </source>
</evidence>
<evidence type="ECO:0000256" key="2">
    <source>
        <dbReference type="ARBA" id="ARBA00022630"/>
    </source>
</evidence>
<feature type="domain" description="Acyl-CoA dehydrogenase/oxidase C-terminal" evidence="6">
    <location>
        <begin position="87"/>
        <end position="247"/>
    </location>
</feature>
<evidence type="ECO:0008006" key="10">
    <source>
        <dbReference type="Google" id="ProtNLM"/>
    </source>
</evidence>
<dbReference type="RefSeq" id="WP_308424381.1">
    <property type="nucleotide sequence ID" value="NZ_BMGG01000006.1"/>
</dbReference>
<comment type="cofactor">
    <cofactor evidence="5">
        <name>FAD</name>
        <dbReference type="ChEBI" id="CHEBI:57692"/>
    </cofactor>
</comment>
<dbReference type="PANTHER" id="PTHR43292:SF3">
    <property type="entry name" value="ACYL-COA DEHYDROGENASE FADE29"/>
    <property type="match status" value="1"/>
</dbReference>
<proteinExistence type="inferred from homology"/>
<dbReference type="Gene3D" id="1.20.140.10">
    <property type="entry name" value="Butyryl-CoA Dehydrogenase, subunit A, domain 3"/>
    <property type="match status" value="1"/>
</dbReference>
<dbReference type="Pfam" id="PF00441">
    <property type="entry name" value="Acyl-CoA_dh_1"/>
    <property type="match status" value="1"/>
</dbReference>
<feature type="domain" description="Acyl-CoA oxidase/dehydrogenase middle" evidence="7">
    <location>
        <begin position="2"/>
        <end position="75"/>
    </location>
</feature>
<dbReference type="InterPro" id="IPR046373">
    <property type="entry name" value="Acyl-CoA_Oxase/DH_mid-dom_sf"/>
</dbReference>
<evidence type="ECO:0000313" key="9">
    <source>
        <dbReference type="Proteomes" id="UP000637002"/>
    </source>
</evidence>
<dbReference type="InterPro" id="IPR009075">
    <property type="entry name" value="AcylCo_DH/oxidase_C"/>
</dbReference>
<name>A0A916XGW7_9HYPH</name>